<gene>
    <name evidence="15" type="primary">cls</name>
    <name evidence="15" type="ORF">H8709_08285</name>
</gene>
<evidence type="ECO:0000256" key="10">
    <source>
        <dbReference type="ARBA" id="ARBA00023209"/>
    </source>
</evidence>
<dbReference type="EC" id="2.7.8.-" evidence="12"/>
<evidence type="ECO:0000313" key="15">
    <source>
        <dbReference type="EMBL" id="MBC8570824.1"/>
    </source>
</evidence>
<dbReference type="CDD" id="cd09160">
    <property type="entry name" value="PLDc_SMU_988_like_2"/>
    <property type="match status" value="1"/>
</dbReference>
<accession>A0A926I786</accession>
<comment type="subcellular location">
    <subcellularLocation>
        <location evidence="1">Cell membrane</location>
        <topology evidence="1">Multi-pass membrane protein</topology>
    </subcellularLocation>
</comment>
<dbReference type="EMBL" id="JACRTC010000005">
    <property type="protein sequence ID" value="MBC8570824.1"/>
    <property type="molecule type" value="Genomic_DNA"/>
</dbReference>
<evidence type="ECO:0000256" key="8">
    <source>
        <dbReference type="ARBA" id="ARBA00023098"/>
    </source>
</evidence>
<evidence type="ECO:0000256" key="13">
    <source>
        <dbReference type="SAM" id="Phobius"/>
    </source>
</evidence>
<dbReference type="Gene3D" id="3.30.870.10">
    <property type="entry name" value="Endonuclease Chain A"/>
    <property type="match status" value="2"/>
</dbReference>
<evidence type="ECO:0000256" key="7">
    <source>
        <dbReference type="ARBA" id="ARBA00022989"/>
    </source>
</evidence>
<evidence type="ECO:0000256" key="3">
    <source>
        <dbReference type="ARBA" id="ARBA00022516"/>
    </source>
</evidence>
<name>A0A926I786_9FIRM</name>
<feature type="transmembrane region" description="Helical" evidence="13">
    <location>
        <begin position="12"/>
        <end position="33"/>
    </location>
</feature>
<keyword evidence="16" id="KW-1185">Reference proteome</keyword>
<keyword evidence="6" id="KW-0677">Repeat</keyword>
<keyword evidence="8" id="KW-0443">Lipid metabolism</keyword>
<feature type="domain" description="PLD phosphodiesterase" evidence="14">
    <location>
        <begin position="421"/>
        <end position="448"/>
    </location>
</feature>
<dbReference type="SMART" id="SM00155">
    <property type="entry name" value="PLDc"/>
    <property type="match status" value="2"/>
</dbReference>
<dbReference type="InterPro" id="IPR022924">
    <property type="entry name" value="Cardiolipin_synthase"/>
</dbReference>
<evidence type="ECO:0000259" key="14">
    <source>
        <dbReference type="PROSITE" id="PS50035"/>
    </source>
</evidence>
<evidence type="ECO:0000256" key="9">
    <source>
        <dbReference type="ARBA" id="ARBA00023136"/>
    </source>
</evidence>
<evidence type="ECO:0000256" key="6">
    <source>
        <dbReference type="ARBA" id="ARBA00022737"/>
    </source>
</evidence>
<evidence type="ECO:0000313" key="16">
    <source>
        <dbReference type="Proteomes" id="UP000660861"/>
    </source>
</evidence>
<keyword evidence="5 13" id="KW-0812">Transmembrane</keyword>
<dbReference type="RefSeq" id="WP_262397918.1">
    <property type="nucleotide sequence ID" value="NZ_JACRTC010000005.1"/>
</dbReference>
<evidence type="ECO:0000256" key="5">
    <source>
        <dbReference type="ARBA" id="ARBA00022692"/>
    </source>
</evidence>
<dbReference type="GO" id="GO:0032049">
    <property type="term" value="P:cardiolipin biosynthetic process"/>
    <property type="evidence" value="ECO:0007669"/>
    <property type="project" value="UniProtKB-UniRule"/>
</dbReference>
<comment type="caution">
    <text evidence="15">The sequence shown here is derived from an EMBL/GenBank/DDBJ whole genome shotgun (WGS) entry which is preliminary data.</text>
</comment>
<feature type="transmembrane region" description="Helical" evidence="13">
    <location>
        <begin position="39"/>
        <end position="58"/>
    </location>
</feature>
<reference evidence="15" key="1">
    <citation type="submission" date="2020-08" db="EMBL/GenBank/DDBJ databases">
        <title>Genome public.</title>
        <authorList>
            <person name="Liu C."/>
            <person name="Sun Q."/>
        </authorList>
    </citation>
    <scope>NUCLEOTIDE SEQUENCE</scope>
    <source>
        <strain evidence="15">NSJ-54</strain>
    </source>
</reference>
<keyword evidence="3" id="KW-0444">Lipid biosynthesis</keyword>
<dbReference type="SUPFAM" id="SSF56024">
    <property type="entry name" value="Phospholipase D/nuclease"/>
    <property type="match status" value="2"/>
</dbReference>
<dbReference type="Pfam" id="PF13091">
    <property type="entry name" value="PLDc_2"/>
    <property type="match status" value="2"/>
</dbReference>
<evidence type="ECO:0000256" key="11">
    <source>
        <dbReference type="ARBA" id="ARBA00023264"/>
    </source>
</evidence>
<keyword evidence="9 13" id="KW-0472">Membrane</keyword>
<dbReference type="NCBIfam" id="TIGR04265">
    <property type="entry name" value="bac_cardiolipin"/>
    <property type="match status" value="1"/>
</dbReference>
<evidence type="ECO:0000256" key="12">
    <source>
        <dbReference type="NCBIfam" id="TIGR04265"/>
    </source>
</evidence>
<protein>
    <recommendedName>
        <fullName evidence="12">Cardiolipin synthase</fullName>
        <ecNumber evidence="12">2.7.8.-</ecNumber>
    </recommendedName>
</protein>
<sequence>MLRKVSKFLSSRLFLFALLIVVQFLFLVFSVFYLSRGQVFLYTALELCSVIAVIWIVGKADNPSYKLAWAIPILLFPLFGGLFYLFLGNHRVGKKLSDRLEFFERAGYQQVEKNEAVFSKLKSTSKHLSRQAEYIGSIAAYPVWQGTTSTYFSIGEEMFEALKTQLERAEKFIFMEYFIVESGVMFDSILAILRRKASEGVEVRFIYDDLGSISTLPSHYYRQLKGYGIKACVFNPFTPVLSPAINYRDHRKICVVDGNVGFTGGINLADEYINAIVKHGHWKDSGVMIEGQAVWNLTMMFLQIWNFTTGESDDYEQYRPVKVKEDDGFIQPFGDVPLDRNNISEYAYMQIINGSYRYVYIMTPYLIIDNEMSTALIMAAQSGVDVRIITPHIADKWYVHLVTQANYPRLIKNGIKIYEYTPGFVHAKNFVADDEVAIVGTANMDFRSFYLHFECGCAFFRNSAVQDVKRDFLETLRLCQPITLEECKKQNPFKTLLQALLKMFAPLM</sequence>
<dbReference type="CDD" id="cd09154">
    <property type="entry name" value="PLDc_SMU_988_like_1"/>
    <property type="match status" value="1"/>
</dbReference>
<dbReference type="AlphaFoldDB" id="A0A926I786"/>
<dbReference type="GO" id="GO:0005886">
    <property type="term" value="C:plasma membrane"/>
    <property type="evidence" value="ECO:0007669"/>
    <property type="project" value="UniProtKB-SubCell"/>
</dbReference>
<feature type="transmembrane region" description="Helical" evidence="13">
    <location>
        <begin position="67"/>
        <end position="87"/>
    </location>
</feature>
<evidence type="ECO:0000256" key="2">
    <source>
        <dbReference type="ARBA" id="ARBA00022475"/>
    </source>
</evidence>
<proteinExistence type="predicted"/>
<dbReference type="Proteomes" id="UP000660861">
    <property type="component" value="Unassembled WGS sequence"/>
</dbReference>
<keyword evidence="7 13" id="KW-1133">Transmembrane helix</keyword>
<keyword evidence="10" id="KW-0594">Phospholipid biosynthesis</keyword>
<feature type="domain" description="PLD phosphodiesterase" evidence="14">
    <location>
        <begin position="245"/>
        <end position="272"/>
    </location>
</feature>
<keyword evidence="4" id="KW-0808">Transferase</keyword>
<organism evidence="15 16">
    <name type="scientific">Zongyangia hominis</name>
    <dbReference type="NCBI Taxonomy" id="2763677"/>
    <lineage>
        <taxon>Bacteria</taxon>
        <taxon>Bacillati</taxon>
        <taxon>Bacillota</taxon>
        <taxon>Clostridia</taxon>
        <taxon>Eubacteriales</taxon>
        <taxon>Oscillospiraceae</taxon>
        <taxon>Zongyangia</taxon>
    </lineage>
</organism>
<dbReference type="Pfam" id="PF13396">
    <property type="entry name" value="PLDc_N"/>
    <property type="match status" value="1"/>
</dbReference>
<dbReference type="GO" id="GO:0008808">
    <property type="term" value="F:cardiolipin synthase activity"/>
    <property type="evidence" value="ECO:0007669"/>
    <property type="project" value="UniProtKB-UniRule"/>
</dbReference>
<dbReference type="PANTHER" id="PTHR21248">
    <property type="entry name" value="CARDIOLIPIN SYNTHASE"/>
    <property type="match status" value="1"/>
</dbReference>
<keyword evidence="2" id="KW-1003">Cell membrane</keyword>
<keyword evidence="11" id="KW-1208">Phospholipid metabolism</keyword>
<dbReference type="InterPro" id="IPR025202">
    <property type="entry name" value="PLD-like_dom"/>
</dbReference>
<dbReference type="InterPro" id="IPR001736">
    <property type="entry name" value="PLipase_D/transphosphatidylase"/>
</dbReference>
<dbReference type="InterPro" id="IPR027379">
    <property type="entry name" value="CLS_N"/>
</dbReference>
<dbReference type="PROSITE" id="PS50035">
    <property type="entry name" value="PLD"/>
    <property type="match status" value="2"/>
</dbReference>
<evidence type="ECO:0000256" key="1">
    <source>
        <dbReference type="ARBA" id="ARBA00004651"/>
    </source>
</evidence>
<dbReference type="PANTHER" id="PTHR21248:SF22">
    <property type="entry name" value="PHOSPHOLIPASE D"/>
    <property type="match status" value="1"/>
</dbReference>
<evidence type="ECO:0000256" key="4">
    <source>
        <dbReference type="ARBA" id="ARBA00022679"/>
    </source>
</evidence>